<reference evidence="2 3" key="1">
    <citation type="submission" date="2015-12" db="EMBL/GenBank/DDBJ databases">
        <title>Haloprofundus marisrubri gen. nov., sp. nov., an extremely halophilic archaeon isolated from the Discovery deep brine-seawater interface in the Red Sea.</title>
        <authorList>
            <person name="Zhang G."/>
            <person name="Stingl U."/>
            <person name="Rashid M."/>
        </authorList>
    </citation>
    <scope>NUCLEOTIDE SEQUENCE [LARGE SCALE GENOMIC DNA]</scope>
    <source>
        <strain evidence="2 3">SB9</strain>
    </source>
</reference>
<evidence type="ECO:0000313" key="2">
    <source>
        <dbReference type="EMBL" id="KTG10809.1"/>
    </source>
</evidence>
<evidence type="ECO:0000256" key="1">
    <source>
        <dbReference type="SAM" id="Phobius"/>
    </source>
</evidence>
<dbReference type="PANTHER" id="PTHR36844">
    <property type="entry name" value="PROTEASE PRSW"/>
    <property type="match status" value="1"/>
</dbReference>
<keyword evidence="1" id="KW-0472">Membrane</keyword>
<dbReference type="STRING" id="1514971.AUR64_06360"/>
<keyword evidence="1" id="KW-0812">Transmembrane</keyword>
<dbReference type="GO" id="GO:0008233">
    <property type="term" value="F:peptidase activity"/>
    <property type="evidence" value="ECO:0007669"/>
    <property type="project" value="InterPro"/>
</dbReference>
<dbReference type="EMBL" id="LOPU01000016">
    <property type="protein sequence ID" value="KTG10809.1"/>
    <property type="molecule type" value="Genomic_DNA"/>
</dbReference>
<dbReference type="Pfam" id="PF13367">
    <property type="entry name" value="PrsW-protease"/>
    <property type="match status" value="1"/>
</dbReference>
<feature type="transmembrane region" description="Helical" evidence="1">
    <location>
        <begin position="43"/>
        <end position="65"/>
    </location>
</feature>
<sequence>MTNERDPIERASSGSLDLYDVSTWEERSSLDGLSVFLWKLMAVTFRSVIILVALALLIGIVGFSITSPLEIGVLTVLSVIPALALAGYVYYSDVTSNEPLSLLVATFLLGVLTANFAALINSAFSPYFQLIPVVGMVFFYYLIVGPVEETVKLLAVRLYAYRSDRFDAVIDGAVYGAMAGLGFATIENALYITQGVEPAQLEFGAELIGVGGQITAVRALAGPGHVIYSAFAGYYLGLAKFNNENRGPIVVKGLLIAAFIHGTYNTTVGLGSGLIWLAMQVVVPFAVPQLAAYLAYVILYDGFFGYLLYRKIKRYRNTYWAVHDDKTVRDESVVEEST</sequence>
<feature type="transmembrane region" description="Helical" evidence="1">
    <location>
        <begin position="71"/>
        <end position="91"/>
    </location>
</feature>
<proteinExistence type="predicted"/>
<dbReference type="PANTHER" id="PTHR36844:SF1">
    <property type="entry name" value="PROTEASE PRSW"/>
    <property type="match status" value="1"/>
</dbReference>
<dbReference type="Proteomes" id="UP000054387">
    <property type="component" value="Unassembled WGS sequence"/>
</dbReference>
<comment type="caution">
    <text evidence="2">The sequence shown here is derived from an EMBL/GenBank/DDBJ whole genome shotgun (WGS) entry which is preliminary data.</text>
</comment>
<gene>
    <name evidence="2" type="ORF">AUR64_06360</name>
</gene>
<keyword evidence="3" id="KW-1185">Reference proteome</keyword>
<feature type="transmembrane region" description="Helical" evidence="1">
    <location>
        <begin position="126"/>
        <end position="144"/>
    </location>
</feature>
<evidence type="ECO:0008006" key="4">
    <source>
        <dbReference type="Google" id="ProtNLM"/>
    </source>
</evidence>
<dbReference type="InterPro" id="IPR026898">
    <property type="entry name" value="PrsW"/>
</dbReference>
<name>A0A0W1RCF7_9EURY</name>
<organism evidence="2 3">
    <name type="scientific">Haloprofundus marisrubri</name>
    <dbReference type="NCBI Taxonomy" id="1514971"/>
    <lineage>
        <taxon>Archaea</taxon>
        <taxon>Methanobacteriati</taxon>
        <taxon>Methanobacteriota</taxon>
        <taxon>Stenosarchaea group</taxon>
        <taxon>Halobacteria</taxon>
        <taxon>Halobacteriales</taxon>
        <taxon>Haloferacaceae</taxon>
        <taxon>Haloprofundus</taxon>
    </lineage>
</organism>
<feature type="transmembrane region" description="Helical" evidence="1">
    <location>
        <begin position="100"/>
        <end position="120"/>
    </location>
</feature>
<keyword evidence="1" id="KW-1133">Transmembrane helix</keyword>
<feature type="transmembrane region" description="Helical" evidence="1">
    <location>
        <begin position="290"/>
        <end position="309"/>
    </location>
</feature>
<dbReference type="RefSeq" id="WP_058580607.1">
    <property type="nucleotide sequence ID" value="NZ_LOPU01000016.1"/>
</dbReference>
<dbReference type="OrthoDB" id="248468at2157"/>
<evidence type="ECO:0000313" key="3">
    <source>
        <dbReference type="Proteomes" id="UP000054387"/>
    </source>
</evidence>
<feature type="transmembrane region" description="Helical" evidence="1">
    <location>
        <begin position="254"/>
        <end position="278"/>
    </location>
</feature>
<dbReference type="AlphaFoldDB" id="A0A0W1RCF7"/>
<protein>
    <recommendedName>
        <fullName evidence="4">PrsW family intramembrane metalloprotease</fullName>
    </recommendedName>
</protein>
<accession>A0A0W1RCF7</accession>